<name>A0A6P4EZV8_DRORH</name>
<dbReference type="OMA" id="KIIDYHN"/>
<evidence type="ECO:0000313" key="2">
    <source>
        <dbReference type="RefSeq" id="XP_016978571.1"/>
    </source>
</evidence>
<feature type="coiled-coil region" evidence="1">
    <location>
        <begin position="159"/>
        <end position="193"/>
    </location>
</feature>
<proteinExistence type="predicted"/>
<dbReference type="RefSeq" id="XP_016978571.1">
    <property type="nucleotide sequence ID" value="XM_017123082.1"/>
</dbReference>
<dbReference type="GeneID" id="108044184"/>
<dbReference type="AlphaFoldDB" id="A0A6P4EZV8"/>
<accession>A0A6P4EZV8</accession>
<keyword evidence="1" id="KW-0175">Coiled coil</keyword>
<organism evidence="2">
    <name type="scientific">Drosophila rhopaloa</name>
    <name type="common">Fruit fly</name>
    <dbReference type="NCBI Taxonomy" id="1041015"/>
    <lineage>
        <taxon>Eukaryota</taxon>
        <taxon>Metazoa</taxon>
        <taxon>Ecdysozoa</taxon>
        <taxon>Arthropoda</taxon>
        <taxon>Hexapoda</taxon>
        <taxon>Insecta</taxon>
        <taxon>Pterygota</taxon>
        <taxon>Neoptera</taxon>
        <taxon>Endopterygota</taxon>
        <taxon>Diptera</taxon>
        <taxon>Brachycera</taxon>
        <taxon>Muscomorpha</taxon>
        <taxon>Ephydroidea</taxon>
        <taxon>Drosophilidae</taxon>
        <taxon>Drosophila</taxon>
        <taxon>Sophophora</taxon>
    </lineage>
</organism>
<reference evidence="2" key="1">
    <citation type="submission" date="2025-08" db="UniProtKB">
        <authorList>
            <consortium name="RefSeq"/>
        </authorList>
    </citation>
    <scope>IDENTIFICATION</scope>
</reference>
<protein>
    <submittedName>
        <fullName evidence="2">Uncharacterized protein LOC108044184</fullName>
    </submittedName>
</protein>
<sequence length="223" mass="25644">MCEPNFSDPSSFLYLDMLADILMRDALELESDFNTKMEFIKEQEQMCLDNAKNVFSVDQFLGSVNCCMLKLEMDLNENETNLIEMEKAVTRLEQRCPRSDNEASRTYPLARVTYEDLLSLLMSADKTAAQCNHIREQIEMYNKQAAEQLAPATVVAKIIDYHNNTLASLEKQIEKMQGQVTQVQREYEQLNRDQESNTAAAQCSCKKTKNSKPIDICKIQLRM</sequence>
<evidence type="ECO:0000256" key="1">
    <source>
        <dbReference type="SAM" id="Coils"/>
    </source>
</evidence>
<dbReference type="OrthoDB" id="7862278at2759"/>
<feature type="coiled-coil region" evidence="1">
    <location>
        <begin position="68"/>
        <end position="95"/>
    </location>
</feature>
<gene>
    <name evidence="2" type="primary">LOC108044184</name>
</gene>
<dbReference type="RefSeq" id="XP_016978571.2">
    <property type="nucleotide sequence ID" value="XM_017123082.2"/>
</dbReference>